<dbReference type="PANTHER" id="PTHR43000">
    <property type="entry name" value="DTDP-D-GLUCOSE 4,6-DEHYDRATASE-RELATED"/>
    <property type="match status" value="1"/>
</dbReference>
<sequence>MSNGPSVVITGASGFLGRHVVEEIRNLNHPVIAICRNNLNNPPNLQREEIASVDSSATVTEFEAFFAKIDGPVVLVHLAAHYSNLHSAGDVSMLVESNIHFPTRLIDALARAKPNSTVINISTLFQHFESKEYSPLSLYGATKESFLKILDFYAESESLKVADITIGDTYGANDVRRKLIDLLISHVGSKDTLKLGSGLQNMSLMHITDVARGISQVVDDHQSIQSKEVWRVQMQPTENISVRELVARIEKISGKSMCCTFDASRDRKREIYAPIEGLKKLPNYEPLIDLETGLKSLLGQ</sequence>
<dbReference type="Gene3D" id="3.40.50.720">
    <property type="entry name" value="NAD(P)-binding Rossmann-like Domain"/>
    <property type="match status" value="1"/>
</dbReference>
<dbReference type="SUPFAM" id="SSF51735">
    <property type="entry name" value="NAD(P)-binding Rossmann-fold domains"/>
    <property type="match status" value="1"/>
</dbReference>
<evidence type="ECO:0000313" key="3">
    <source>
        <dbReference type="EMBL" id="CAB4540814.1"/>
    </source>
</evidence>
<evidence type="ECO:0000256" key="1">
    <source>
        <dbReference type="ARBA" id="ARBA00007637"/>
    </source>
</evidence>
<dbReference type="Pfam" id="PF01370">
    <property type="entry name" value="Epimerase"/>
    <property type="match status" value="1"/>
</dbReference>
<protein>
    <submittedName>
        <fullName evidence="3">Unannotated protein</fullName>
    </submittedName>
</protein>
<organism evidence="3">
    <name type="scientific">freshwater metagenome</name>
    <dbReference type="NCBI Taxonomy" id="449393"/>
    <lineage>
        <taxon>unclassified sequences</taxon>
        <taxon>metagenomes</taxon>
        <taxon>ecological metagenomes</taxon>
    </lineage>
</organism>
<name>A0A6J6BQ13_9ZZZZ</name>
<dbReference type="InterPro" id="IPR001509">
    <property type="entry name" value="Epimerase_deHydtase"/>
</dbReference>
<dbReference type="InterPro" id="IPR036291">
    <property type="entry name" value="NAD(P)-bd_dom_sf"/>
</dbReference>
<comment type="similarity">
    <text evidence="1">Belongs to the NAD(P)-dependent epimerase/dehydratase family.</text>
</comment>
<proteinExistence type="inferred from homology"/>
<dbReference type="AlphaFoldDB" id="A0A6J6BQ13"/>
<feature type="domain" description="NAD-dependent epimerase/dehydratase" evidence="2">
    <location>
        <begin position="7"/>
        <end position="231"/>
    </location>
</feature>
<evidence type="ECO:0000259" key="2">
    <source>
        <dbReference type="Pfam" id="PF01370"/>
    </source>
</evidence>
<reference evidence="3" key="1">
    <citation type="submission" date="2020-05" db="EMBL/GenBank/DDBJ databases">
        <authorList>
            <person name="Chiriac C."/>
            <person name="Salcher M."/>
            <person name="Ghai R."/>
            <person name="Kavagutti S V."/>
        </authorList>
    </citation>
    <scope>NUCLEOTIDE SEQUENCE</scope>
</reference>
<dbReference type="EMBL" id="CAEZSE010000159">
    <property type="protein sequence ID" value="CAB4540814.1"/>
    <property type="molecule type" value="Genomic_DNA"/>
</dbReference>
<accession>A0A6J6BQ13</accession>
<gene>
    <name evidence="3" type="ORF">UFOPK1353_00914</name>
</gene>